<feature type="transmembrane region" description="Helical" evidence="6">
    <location>
        <begin position="81"/>
        <end position="111"/>
    </location>
</feature>
<dbReference type="Pfam" id="PF09335">
    <property type="entry name" value="VTT_dom"/>
    <property type="match status" value="1"/>
</dbReference>
<evidence type="ECO:0000256" key="2">
    <source>
        <dbReference type="ARBA" id="ARBA00022475"/>
    </source>
</evidence>
<keyword evidence="4 6" id="KW-1133">Transmembrane helix</keyword>
<sequence>MTETPDPSKPGRDAANSPLPLWRRCCQFLFEMDAKTVRAIWVTLALFAMIGVVFLIGKTDFGHEVTHEFELWMAEYRDSPWGIFIVIAVFTLSAYIGAPQFVLIAACVVAFGPWLGFFYSWVATVVSGAITFYTGRIIGADTFNRIGGGHLGRLSDYIGRNAFSASFIVRNVPSAPFIIVNMAFGVSKAPFTGFILGLALGSIPKTALVALFGNVFTRIVEGDEWKGTALIALIGLAWLGVVILARHLITKWREGRSAAGETDQNQ</sequence>
<dbReference type="EMBL" id="AP018827">
    <property type="protein sequence ID" value="BBF79750.1"/>
    <property type="molecule type" value="Genomic_DNA"/>
</dbReference>
<reference evidence="9" key="1">
    <citation type="journal article" date="2017" name="Biotechnol. Biofuels">
        <title>Evaluation of environmental bacterial communities as a factor affecting the growth of duckweed Lemna minor.</title>
        <authorList>
            <person name="Ishizawa H."/>
            <person name="Kuroda M."/>
            <person name="Morikawa M."/>
            <person name="Ike M."/>
        </authorList>
    </citation>
    <scope>NUCLEOTIDE SEQUENCE [LARGE SCALE GENOMIC DNA]</scope>
    <source>
        <strain evidence="9">M6</strain>
    </source>
</reference>
<keyword evidence="3 6" id="KW-0812">Transmembrane</keyword>
<feature type="domain" description="VTT" evidence="7">
    <location>
        <begin position="99"/>
        <end position="214"/>
    </location>
</feature>
<dbReference type="GO" id="GO:0005886">
    <property type="term" value="C:plasma membrane"/>
    <property type="evidence" value="ECO:0007669"/>
    <property type="project" value="UniProtKB-SubCell"/>
</dbReference>
<dbReference type="OrthoDB" id="9814092at2"/>
<dbReference type="InterPro" id="IPR015414">
    <property type="entry name" value="TMEM64"/>
</dbReference>
<evidence type="ECO:0000259" key="7">
    <source>
        <dbReference type="Pfam" id="PF09335"/>
    </source>
</evidence>
<feature type="transmembrane region" description="Helical" evidence="6">
    <location>
        <begin position="191"/>
        <end position="216"/>
    </location>
</feature>
<gene>
    <name evidence="8" type="ORF">EM6_0321</name>
</gene>
<feature type="transmembrane region" description="Helical" evidence="6">
    <location>
        <begin position="228"/>
        <end position="249"/>
    </location>
</feature>
<dbReference type="PANTHER" id="PTHR12677">
    <property type="entry name" value="GOLGI APPARATUS MEMBRANE PROTEIN TVP38-RELATED"/>
    <property type="match status" value="1"/>
</dbReference>
<dbReference type="PANTHER" id="PTHR12677:SF59">
    <property type="entry name" value="GOLGI APPARATUS MEMBRANE PROTEIN TVP38-RELATED"/>
    <property type="match status" value="1"/>
</dbReference>
<organism evidence="8 9">
    <name type="scientific">Asticcacaulis excentricus</name>
    <dbReference type="NCBI Taxonomy" id="78587"/>
    <lineage>
        <taxon>Bacteria</taxon>
        <taxon>Pseudomonadati</taxon>
        <taxon>Pseudomonadota</taxon>
        <taxon>Alphaproteobacteria</taxon>
        <taxon>Caulobacterales</taxon>
        <taxon>Caulobacteraceae</taxon>
        <taxon>Asticcacaulis</taxon>
    </lineage>
</organism>
<comment type="similarity">
    <text evidence="6">Belongs to the TVP38/TMEM64 family.</text>
</comment>
<dbReference type="RefSeq" id="WP_126419773.1">
    <property type="nucleotide sequence ID" value="NZ_AP018827.1"/>
</dbReference>
<reference evidence="9" key="2">
    <citation type="journal article" date="2017" name="Plant Physiol. Biochem.">
        <title>Differential oxidative and antioxidative response of duckweed Lemna minor toward plant growth promoting/inhibiting bacteria.</title>
        <authorList>
            <person name="Ishizawa H."/>
            <person name="Kuroda M."/>
            <person name="Morikawa M."/>
            <person name="Ike M."/>
        </authorList>
    </citation>
    <scope>NUCLEOTIDE SEQUENCE [LARGE SCALE GENOMIC DNA]</scope>
    <source>
        <strain evidence="9">M6</strain>
    </source>
</reference>
<evidence type="ECO:0000313" key="9">
    <source>
        <dbReference type="Proteomes" id="UP000278756"/>
    </source>
</evidence>
<evidence type="ECO:0000256" key="6">
    <source>
        <dbReference type="RuleBase" id="RU366058"/>
    </source>
</evidence>
<dbReference type="Proteomes" id="UP000278756">
    <property type="component" value="Chromosome 1"/>
</dbReference>
<dbReference type="InterPro" id="IPR032816">
    <property type="entry name" value="VTT_dom"/>
</dbReference>
<protein>
    <recommendedName>
        <fullName evidence="6">TVP38/TMEM64 family membrane protein</fullName>
    </recommendedName>
</protein>
<evidence type="ECO:0000256" key="3">
    <source>
        <dbReference type="ARBA" id="ARBA00022692"/>
    </source>
</evidence>
<proteinExistence type="inferred from homology"/>
<keyword evidence="5 6" id="KW-0472">Membrane</keyword>
<feature type="transmembrane region" description="Helical" evidence="6">
    <location>
        <begin position="39"/>
        <end position="57"/>
    </location>
</feature>
<evidence type="ECO:0000313" key="8">
    <source>
        <dbReference type="EMBL" id="BBF79750.1"/>
    </source>
</evidence>
<name>A0A3G9FXH4_9CAUL</name>
<evidence type="ECO:0000256" key="5">
    <source>
        <dbReference type="ARBA" id="ARBA00023136"/>
    </source>
</evidence>
<dbReference type="AlphaFoldDB" id="A0A3G9FXH4"/>
<evidence type="ECO:0000256" key="1">
    <source>
        <dbReference type="ARBA" id="ARBA00004651"/>
    </source>
</evidence>
<comment type="subcellular location">
    <subcellularLocation>
        <location evidence="1 6">Cell membrane</location>
        <topology evidence="1 6">Multi-pass membrane protein</topology>
    </subcellularLocation>
</comment>
<keyword evidence="2 6" id="KW-1003">Cell membrane</keyword>
<evidence type="ECO:0000256" key="4">
    <source>
        <dbReference type="ARBA" id="ARBA00022989"/>
    </source>
</evidence>
<accession>A0A3G9FXH4</accession>
<feature type="transmembrane region" description="Helical" evidence="6">
    <location>
        <begin position="117"/>
        <end position="135"/>
    </location>
</feature>